<evidence type="ECO:0000256" key="1">
    <source>
        <dbReference type="SAM" id="MobiDB-lite"/>
    </source>
</evidence>
<dbReference type="AlphaFoldDB" id="A0A9W8GT03"/>
<protein>
    <submittedName>
        <fullName evidence="2">Uncharacterized protein</fullName>
    </submittedName>
</protein>
<comment type="caution">
    <text evidence="2">The sequence shown here is derived from an EMBL/GenBank/DDBJ whole genome shotgun (WGS) entry which is preliminary data.</text>
</comment>
<reference evidence="2" key="1">
    <citation type="submission" date="2022-07" db="EMBL/GenBank/DDBJ databases">
        <title>Phylogenomic reconstructions and comparative analyses of Kickxellomycotina fungi.</title>
        <authorList>
            <person name="Reynolds N.K."/>
            <person name="Stajich J.E."/>
            <person name="Barry K."/>
            <person name="Grigoriev I.V."/>
            <person name="Crous P."/>
            <person name="Smith M.E."/>
        </authorList>
    </citation>
    <scope>NUCLEOTIDE SEQUENCE</scope>
    <source>
        <strain evidence="2">BCRC 34297</strain>
    </source>
</reference>
<keyword evidence="3" id="KW-1185">Reference proteome</keyword>
<feature type="non-terminal residue" evidence="2">
    <location>
        <position position="72"/>
    </location>
</feature>
<evidence type="ECO:0000313" key="3">
    <source>
        <dbReference type="Proteomes" id="UP001140011"/>
    </source>
</evidence>
<feature type="non-terminal residue" evidence="2">
    <location>
        <position position="1"/>
    </location>
</feature>
<evidence type="ECO:0000313" key="2">
    <source>
        <dbReference type="EMBL" id="KAJ2740483.1"/>
    </source>
</evidence>
<name>A0A9W8GT03_9FUNG</name>
<accession>A0A9W8GT03</accession>
<proteinExistence type="predicted"/>
<dbReference type="Proteomes" id="UP001140011">
    <property type="component" value="Unassembled WGS sequence"/>
</dbReference>
<dbReference type="EMBL" id="JANBUH010002209">
    <property type="protein sequence ID" value="KAJ2740483.1"/>
    <property type="molecule type" value="Genomic_DNA"/>
</dbReference>
<sequence>WVAATRQPATCSYGRRSGCQRQSDQRRRWRSAASNTPWTERLYHRPCGRYDCQYRGCRQVVCVVYLKLHHFL</sequence>
<gene>
    <name evidence="2" type="ORF">GGI19_007116</name>
</gene>
<organism evidence="2 3">
    <name type="scientific">Coemansia pectinata</name>
    <dbReference type="NCBI Taxonomy" id="1052879"/>
    <lineage>
        <taxon>Eukaryota</taxon>
        <taxon>Fungi</taxon>
        <taxon>Fungi incertae sedis</taxon>
        <taxon>Zoopagomycota</taxon>
        <taxon>Kickxellomycotina</taxon>
        <taxon>Kickxellomycetes</taxon>
        <taxon>Kickxellales</taxon>
        <taxon>Kickxellaceae</taxon>
        <taxon>Coemansia</taxon>
    </lineage>
</organism>
<feature type="region of interest" description="Disordered" evidence="1">
    <location>
        <begin position="1"/>
        <end position="32"/>
    </location>
</feature>